<dbReference type="PANTHER" id="PTHR33164">
    <property type="entry name" value="TRANSCRIPTIONAL REGULATOR, MARR FAMILY"/>
    <property type="match status" value="1"/>
</dbReference>
<organism evidence="2 3">
    <name type="scientific">Micromonospora ureilytica</name>
    <dbReference type="NCBI Taxonomy" id="709868"/>
    <lineage>
        <taxon>Bacteria</taxon>
        <taxon>Bacillati</taxon>
        <taxon>Actinomycetota</taxon>
        <taxon>Actinomycetes</taxon>
        <taxon>Micromonosporales</taxon>
        <taxon>Micromonosporaceae</taxon>
        <taxon>Micromonospora</taxon>
    </lineage>
</organism>
<dbReference type="RefSeq" id="WP_124821836.1">
    <property type="nucleotide sequence ID" value="NZ_QDGB01000325.1"/>
</dbReference>
<dbReference type="InterPro" id="IPR000835">
    <property type="entry name" value="HTH_MarR-typ"/>
</dbReference>
<dbReference type="SUPFAM" id="SSF46785">
    <property type="entry name" value="Winged helix' DNA-binding domain"/>
    <property type="match status" value="1"/>
</dbReference>
<evidence type="ECO:0000313" key="2">
    <source>
        <dbReference type="EMBL" id="RQX13462.1"/>
    </source>
</evidence>
<dbReference type="EMBL" id="QDGB01000325">
    <property type="protein sequence ID" value="RQX13462.1"/>
    <property type="molecule type" value="Genomic_DNA"/>
</dbReference>
<feature type="domain" description="HTH marR-type" evidence="1">
    <location>
        <begin position="1"/>
        <end position="145"/>
    </location>
</feature>
<accession>A0A3N9XKZ4</accession>
<dbReference type="GO" id="GO:0003700">
    <property type="term" value="F:DNA-binding transcription factor activity"/>
    <property type="evidence" value="ECO:0007669"/>
    <property type="project" value="InterPro"/>
</dbReference>
<dbReference type="GO" id="GO:0006950">
    <property type="term" value="P:response to stress"/>
    <property type="evidence" value="ECO:0007669"/>
    <property type="project" value="TreeGrafter"/>
</dbReference>
<evidence type="ECO:0000313" key="3">
    <source>
        <dbReference type="Proteomes" id="UP000278981"/>
    </source>
</evidence>
<dbReference type="SMART" id="SM00347">
    <property type="entry name" value="HTH_MARR"/>
    <property type="match status" value="1"/>
</dbReference>
<proteinExistence type="predicted"/>
<dbReference type="PANTHER" id="PTHR33164:SF95">
    <property type="entry name" value="TRANSCRIPTIONAL REGULATOR"/>
    <property type="match status" value="1"/>
</dbReference>
<dbReference type="Pfam" id="PF12802">
    <property type="entry name" value="MarR_2"/>
    <property type="match status" value="1"/>
</dbReference>
<name>A0A3N9XKZ4_9ACTN</name>
<protein>
    <submittedName>
        <fullName evidence="2">MarR family transcriptional regulator</fullName>
    </submittedName>
</protein>
<comment type="caution">
    <text evidence="2">The sequence shown here is derived from an EMBL/GenBank/DDBJ whole genome shotgun (WGS) entry which is preliminary data.</text>
</comment>
<dbReference type="AlphaFoldDB" id="A0A3N9XKZ4"/>
<gene>
    <name evidence="2" type="ORF">DDE19_25595</name>
</gene>
<dbReference type="OrthoDB" id="4826718at2"/>
<reference evidence="2 3" key="1">
    <citation type="submission" date="2018-04" db="EMBL/GenBank/DDBJ databases">
        <title>Micromonosporas from Atacama Desert.</title>
        <authorList>
            <person name="Carro L."/>
            <person name="Klenk H.-P."/>
            <person name="Goodfellow M."/>
        </authorList>
    </citation>
    <scope>NUCLEOTIDE SEQUENCE [LARGE SCALE GENOMIC DNA]</scope>
    <source>
        <strain evidence="2 3">LB19</strain>
    </source>
</reference>
<dbReference type="Gene3D" id="1.10.10.10">
    <property type="entry name" value="Winged helix-like DNA-binding domain superfamily/Winged helix DNA-binding domain"/>
    <property type="match status" value="1"/>
</dbReference>
<dbReference type="Proteomes" id="UP000278981">
    <property type="component" value="Unassembled WGS sequence"/>
</dbReference>
<dbReference type="PRINTS" id="PR00598">
    <property type="entry name" value="HTHMARR"/>
</dbReference>
<dbReference type="InterPro" id="IPR039422">
    <property type="entry name" value="MarR/SlyA-like"/>
</dbReference>
<dbReference type="PROSITE" id="PS50995">
    <property type="entry name" value="HTH_MARR_2"/>
    <property type="match status" value="1"/>
</dbReference>
<evidence type="ECO:0000259" key="1">
    <source>
        <dbReference type="PROSITE" id="PS50995"/>
    </source>
</evidence>
<dbReference type="InterPro" id="IPR036388">
    <property type="entry name" value="WH-like_DNA-bd_sf"/>
</dbReference>
<dbReference type="InterPro" id="IPR036390">
    <property type="entry name" value="WH_DNA-bd_sf"/>
</dbReference>
<sequence>MDHAAPQSPAGLSTTPSWLLNQTASHAARLLSEGFAAHDLRGYHYRLLATLAEDGPASQADLGRRCGIDRSDVVAAINDLAGRGLVVRAPDPADRRRNVISVTDPGADEARRMGATVERVQADLLAPLSATERKQLTRLLTRLLQHHSRH</sequence>